<evidence type="ECO:0000313" key="3">
    <source>
        <dbReference type="EMBL" id="KAF2191865.1"/>
    </source>
</evidence>
<dbReference type="OrthoDB" id="10000533at2759"/>
<keyword evidence="4" id="KW-1185">Reference proteome</keyword>
<dbReference type="EMBL" id="ML994616">
    <property type="protein sequence ID" value="KAF2191865.1"/>
    <property type="molecule type" value="Genomic_DNA"/>
</dbReference>
<evidence type="ECO:0008006" key="5">
    <source>
        <dbReference type="Google" id="ProtNLM"/>
    </source>
</evidence>
<reference evidence="3" key="1">
    <citation type="journal article" date="2020" name="Stud. Mycol.">
        <title>101 Dothideomycetes genomes: a test case for predicting lifestyles and emergence of pathogens.</title>
        <authorList>
            <person name="Haridas S."/>
            <person name="Albert R."/>
            <person name="Binder M."/>
            <person name="Bloem J."/>
            <person name="Labutti K."/>
            <person name="Salamov A."/>
            <person name="Andreopoulos B."/>
            <person name="Baker S."/>
            <person name="Barry K."/>
            <person name="Bills G."/>
            <person name="Bluhm B."/>
            <person name="Cannon C."/>
            <person name="Castanera R."/>
            <person name="Culley D."/>
            <person name="Daum C."/>
            <person name="Ezra D."/>
            <person name="Gonzalez J."/>
            <person name="Henrissat B."/>
            <person name="Kuo A."/>
            <person name="Liang C."/>
            <person name="Lipzen A."/>
            <person name="Lutzoni F."/>
            <person name="Magnuson J."/>
            <person name="Mondo S."/>
            <person name="Nolan M."/>
            <person name="Ohm R."/>
            <person name="Pangilinan J."/>
            <person name="Park H.-J."/>
            <person name="Ramirez L."/>
            <person name="Alfaro M."/>
            <person name="Sun H."/>
            <person name="Tritt A."/>
            <person name="Yoshinaga Y."/>
            <person name="Zwiers L.-H."/>
            <person name="Turgeon B."/>
            <person name="Goodwin S."/>
            <person name="Spatafora J."/>
            <person name="Crous P."/>
            <person name="Grigoriev I."/>
        </authorList>
    </citation>
    <scope>NUCLEOTIDE SEQUENCE</scope>
    <source>
        <strain evidence="3">CBS 207.26</strain>
    </source>
</reference>
<dbReference type="AlphaFoldDB" id="A0A6A6EL37"/>
<feature type="signal peptide" evidence="2">
    <location>
        <begin position="1"/>
        <end position="19"/>
    </location>
</feature>
<evidence type="ECO:0000313" key="4">
    <source>
        <dbReference type="Proteomes" id="UP000800200"/>
    </source>
</evidence>
<gene>
    <name evidence="3" type="ORF">K469DRAFT_746269</name>
</gene>
<accession>A0A6A6EL37</accession>
<name>A0A6A6EL37_9PEZI</name>
<feature type="chain" id="PRO_5025395805" description="NmrA-like domain-containing protein" evidence="2">
    <location>
        <begin position="20"/>
        <end position="160"/>
    </location>
</feature>
<evidence type="ECO:0000256" key="1">
    <source>
        <dbReference type="SAM" id="MobiDB-lite"/>
    </source>
</evidence>
<evidence type="ECO:0000256" key="2">
    <source>
        <dbReference type="SAM" id="SignalP"/>
    </source>
</evidence>
<proteinExistence type="predicted"/>
<organism evidence="3 4">
    <name type="scientific">Zopfia rhizophila CBS 207.26</name>
    <dbReference type="NCBI Taxonomy" id="1314779"/>
    <lineage>
        <taxon>Eukaryota</taxon>
        <taxon>Fungi</taxon>
        <taxon>Dikarya</taxon>
        <taxon>Ascomycota</taxon>
        <taxon>Pezizomycotina</taxon>
        <taxon>Dothideomycetes</taxon>
        <taxon>Dothideomycetes incertae sedis</taxon>
        <taxon>Zopfiaceae</taxon>
        <taxon>Zopfia</taxon>
    </lineage>
</organism>
<feature type="region of interest" description="Disordered" evidence="1">
    <location>
        <begin position="25"/>
        <end position="55"/>
    </location>
</feature>
<dbReference type="Proteomes" id="UP000800200">
    <property type="component" value="Unassembled WGS sequence"/>
</dbReference>
<keyword evidence="2" id="KW-0732">Signal</keyword>
<protein>
    <recommendedName>
        <fullName evidence="5">NmrA-like domain-containing protein</fullName>
    </recommendedName>
</protein>
<sequence length="160" mass="18115">MTRHLTQTIYLCLVGPTLVSEVASSGSSLPTRSPLCLAAPQGDRPRRRRRPPVGGIHGTSTTITQLIRFREEVLGGNFEVERLKGEDIKKGELKASWMPLMTHLAIKTEREKFSRVSVVMVLVWILKGAWNLSDEWNRTLPDYKLTSADEYLREAWKGKP</sequence>